<gene>
    <name evidence="6" type="ORF">KIM322_03650</name>
</gene>
<dbReference type="Gene3D" id="3.50.50.60">
    <property type="entry name" value="FAD/NAD(P)-binding domain"/>
    <property type="match status" value="2"/>
</dbReference>
<feature type="domain" description="FAD/NAD(P)-binding" evidence="5">
    <location>
        <begin position="11"/>
        <end position="221"/>
    </location>
</feature>
<dbReference type="Proteomes" id="UP001321741">
    <property type="component" value="Chromosome"/>
</dbReference>
<evidence type="ECO:0000313" key="6">
    <source>
        <dbReference type="EMBL" id="BDR60104.1"/>
    </source>
</evidence>
<evidence type="ECO:0000259" key="5">
    <source>
        <dbReference type="Pfam" id="PF07992"/>
    </source>
</evidence>
<dbReference type="Pfam" id="PF07992">
    <property type="entry name" value="Pyr_redox_2"/>
    <property type="match status" value="1"/>
</dbReference>
<keyword evidence="4" id="KW-0560">Oxidoreductase</keyword>
<dbReference type="PANTHER" id="PTHR48105">
    <property type="entry name" value="THIOREDOXIN REDUCTASE 1-RELATED-RELATED"/>
    <property type="match status" value="1"/>
</dbReference>
<evidence type="ECO:0000256" key="1">
    <source>
        <dbReference type="ARBA" id="ARBA00001974"/>
    </source>
</evidence>
<dbReference type="InterPro" id="IPR050097">
    <property type="entry name" value="Ferredoxin-NADP_redctase_2"/>
</dbReference>
<dbReference type="EMBL" id="AP026803">
    <property type="protein sequence ID" value="BDR60104.1"/>
    <property type="molecule type" value="Genomic_DNA"/>
</dbReference>
<comment type="cofactor">
    <cofactor evidence="1">
        <name>FAD</name>
        <dbReference type="ChEBI" id="CHEBI:57692"/>
    </cofactor>
</comment>
<evidence type="ECO:0000313" key="7">
    <source>
        <dbReference type="Proteomes" id="UP001321741"/>
    </source>
</evidence>
<evidence type="ECO:0000256" key="4">
    <source>
        <dbReference type="ARBA" id="ARBA00023002"/>
    </source>
</evidence>
<protein>
    <submittedName>
        <fullName evidence="6">Ferredoxin--NADP reductase</fullName>
    </submittedName>
</protein>
<keyword evidence="7" id="KW-1185">Reference proteome</keyword>
<proteinExistence type="predicted"/>
<reference evidence="6 7" key="1">
    <citation type="journal article" date="2023" name="Microbiol. Spectr.">
        <title>Symbiosis of Carpenter Bees with Uncharacterized Lactic Acid Bacteria Showing NAD Auxotrophy.</title>
        <authorList>
            <person name="Kawasaki S."/>
            <person name="Ozawa K."/>
            <person name="Mori T."/>
            <person name="Yamamoto A."/>
            <person name="Ito M."/>
            <person name="Ohkuma M."/>
            <person name="Sakamoto M."/>
            <person name="Matsutani M."/>
        </authorList>
    </citation>
    <scope>NUCLEOTIDE SEQUENCE [LARGE SCALE GENOMIC DNA]</scope>
    <source>
        <strain evidence="6 7">Kim32-2</strain>
    </source>
</reference>
<dbReference type="InterPro" id="IPR023753">
    <property type="entry name" value="FAD/NAD-binding_dom"/>
</dbReference>
<organism evidence="6 7">
    <name type="scientific">Lactobacillus xylocopicola</name>
    <dbReference type="NCBI Taxonomy" id="2976676"/>
    <lineage>
        <taxon>Bacteria</taxon>
        <taxon>Bacillati</taxon>
        <taxon>Bacillota</taxon>
        <taxon>Bacilli</taxon>
        <taxon>Lactobacillales</taxon>
        <taxon>Lactobacillaceae</taxon>
        <taxon>Lactobacillus</taxon>
    </lineage>
</organism>
<dbReference type="InterPro" id="IPR036188">
    <property type="entry name" value="FAD/NAD-bd_sf"/>
</dbReference>
<sequence>MEQLKTATTDKTTFVLDHRVSSIQKQDSGFIVDDEFWVKSIIIATGTGSFAPKKFPLQLDTGAAARIHYFIKNPQEFANQTIGVFGGGDSALDWALELAEQTGTQVGLIHRRNEFRGLESSAQRLQNLKNVEVLTPYLPKSIAIRNNQLDVGLKLVGSTELIHKHFDQIIVAYGFRSNNSFVKKWGVNISNSQIAVTSEMKTSVPGIYAIGDAVTYPGRVPVIGLGFGEAQIAVTAIMRSLFPEKTLTIHSTSI</sequence>
<accession>A0ABN6SKD1</accession>
<name>A0ABN6SKD1_9LACO</name>
<keyword evidence="3" id="KW-0285">Flavoprotein</keyword>
<dbReference type="PRINTS" id="PR00368">
    <property type="entry name" value="FADPNR"/>
</dbReference>
<comment type="subunit">
    <text evidence="2">Homodimer.</text>
</comment>
<dbReference type="PRINTS" id="PR00469">
    <property type="entry name" value="PNDRDTASEII"/>
</dbReference>
<evidence type="ECO:0000256" key="2">
    <source>
        <dbReference type="ARBA" id="ARBA00011738"/>
    </source>
</evidence>
<dbReference type="SUPFAM" id="SSF51905">
    <property type="entry name" value="FAD/NAD(P)-binding domain"/>
    <property type="match status" value="1"/>
</dbReference>
<evidence type="ECO:0000256" key="3">
    <source>
        <dbReference type="ARBA" id="ARBA00022630"/>
    </source>
</evidence>